<organism evidence="1 2">
    <name type="scientific">Dialister hominis</name>
    <dbReference type="NCBI Taxonomy" id="2582419"/>
    <lineage>
        <taxon>Bacteria</taxon>
        <taxon>Bacillati</taxon>
        <taxon>Bacillota</taxon>
        <taxon>Negativicutes</taxon>
        <taxon>Veillonellales</taxon>
        <taxon>Veillonellaceae</taxon>
        <taxon>Dialister</taxon>
    </lineage>
</organism>
<protein>
    <submittedName>
        <fullName evidence="1">Uncharacterized protein</fullName>
    </submittedName>
</protein>
<proteinExistence type="predicted"/>
<evidence type="ECO:0000313" key="1">
    <source>
        <dbReference type="EMBL" id="BBK26249.1"/>
    </source>
</evidence>
<name>A0A8D4UWI3_9FIRM</name>
<accession>A0A8D4UWI3</accession>
<evidence type="ECO:0000313" key="2">
    <source>
        <dbReference type="Proteomes" id="UP000320585"/>
    </source>
</evidence>
<sequence>MLKRYKRDGEIENALKPLETTYPITGDSCSETILSVNGCSLTLDYPIQGILARVTVFLKLDGRDVITLQSYLKICGNGLDNNVHVFEWTHSITNTLTDCIG</sequence>
<reference evidence="2" key="1">
    <citation type="submission" date="2019-05" db="EMBL/GenBank/DDBJ databases">
        <title>Complete genome sequencing of Dialister sp. strain 5BBH33.</title>
        <authorList>
            <person name="Sakamoto M."/>
            <person name="Murakami T."/>
            <person name="Mori H."/>
        </authorList>
    </citation>
    <scope>NUCLEOTIDE SEQUENCE [LARGE SCALE GENOMIC DNA]</scope>
    <source>
        <strain evidence="2">5BBH33</strain>
    </source>
</reference>
<dbReference type="AlphaFoldDB" id="A0A8D4UWI3"/>
<keyword evidence="2" id="KW-1185">Reference proteome</keyword>
<dbReference type="KEGG" id="dho:Dia5BBH33_21840"/>
<dbReference type="EMBL" id="AP019697">
    <property type="protein sequence ID" value="BBK26249.1"/>
    <property type="molecule type" value="Genomic_DNA"/>
</dbReference>
<gene>
    <name evidence="1" type="ORF">Dia5BBH33_21840</name>
</gene>
<dbReference type="Proteomes" id="UP000320585">
    <property type="component" value="Chromosome"/>
</dbReference>